<dbReference type="GO" id="GO:0050661">
    <property type="term" value="F:NADP binding"/>
    <property type="evidence" value="ECO:0007669"/>
    <property type="project" value="InterPro"/>
</dbReference>
<dbReference type="Gene3D" id="1.10.1040.10">
    <property type="entry name" value="N-(1-d-carboxylethyl)-l-norvaline Dehydrogenase, domain 2"/>
    <property type="match status" value="1"/>
</dbReference>
<feature type="region of interest" description="Disordered" evidence="2">
    <location>
        <begin position="1"/>
        <end position="20"/>
    </location>
</feature>
<evidence type="ECO:0000256" key="1">
    <source>
        <dbReference type="ARBA" id="ARBA00007598"/>
    </source>
</evidence>
<reference evidence="4 5" key="1">
    <citation type="journal article" date="2016" name="Mol. Biol. Evol.">
        <title>Comparative Genomics of Early-Diverging Mushroom-Forming Fungi Provides Insights into the Origins of Lignocellulose Decay Capabilities.</title>
        <authorList>
            <person name="Nagy L.G."/>
            <person name="Riley R."/>
            <person name="Tritt A."/>
            <person name="Adam C."/>
            <person name="Daum C."/>
            <person name="Floudas D."/>
            <person name="Sun H."/>
            <person name="Yadav J.S."/>
            <person name="Pangilinan J."/>
            <person name="Larsson K.H."/>
            <person name="Matsuura K."/>
            <person name="Barry K."/>
            <person name="Labutti K."/>
            <person name="Kuo R."/>
            <person name="Ohm R.A."/>
            <person name="Bhattacharya S.S."/>
            <person name="Shirouzu T."/>
            <person name="Yoshinaga Y."/>
            <person name="Martin F.M."/>
            <person name="Grigoriev I.V."/>
            <person name="Hibbett D.S."/>
        </authorList>
    </citation>
    <scope>NUCLEOTIDE SEQUENCE [LARGE SCALE GENOMIC DNA]</scope>
    <source>
        <strain evidence="4 5">CBS 109695</strain>
    </source>
</reference>
<proteinExistence type="inferred from homology"/>
<dbReference type="STRING" id="436010.A0A166NTY3"/>
<dbReference type="Proteomes" id="UP000076532">
    <property type="component" value="Unassembled WGS sequence"/>
</dbReference>
<organism evidence="4 5">
    <name type="scientific">Athelia psychrophila</name>
    <dbReference type="NCBI Taxonomy" id="1759441"/>
    <lineage>
        <taxon>Eukaryota</taxon>
        <taxon>Fungi</taxon>
        <taxon>Dikarya</taxon>
        <taxon>Basidiomycota</taxon>
        <taxon>Agaricomycotina</taxon>
        <taxon>Agaricomycetes</taxon>
        <taxon>Agaricomycetidae</taxon>
        <taxon>Atheliales</taxon>
        <taxon>Atheliaceae</taxon>
        <taxon>Athelia</taxon>
    </lineage>
</organism>
<dbReference type="AlphaFoldDB" id="A0A166NTY3"/>
<dbReference type="InterPro" id="IPR036291">
    <property type="entry name" value="NAD(P)-bd_dom_sf"/>
</dbReference>
<dbReference type="SUPFAM" id="SSF48179">
    <property type="entry name" value="6-phosphogluconate dehydrogenase C-terminal domain-like"/>
    <property type="match status" value="1"/>
</dbReference>
<feature type="domain" description="6-phosphogluconate dehydrogenase NADP-binding" evidence="3">
    <location>
        <begin position="28"/>
        <end position="200"/>
    </location>
</feature>
<gene>
    <name evidence="4" type="ORF">FIBSPDRAFT_734238</name>
</gene>
<dbReference type="SUPFAM" id="SSF51735">
    <property type="entry name" value="NAD(P)-binding Rossmann-fold domains"/>
    <property type="match status" value="1"/>
</dbReference>
<dbReference type="InterPro" id="IPR008927">
    <property type="entry name" value="6-PGluconate_DH-like_C_sf"/>
</dbReference>
<dbReference type="Pfam" id="PF03446">
    <property type="entry name" value="NAD_binding_2"/>
    <property type="match status" value="1"/>
</dbReference>
<dbReference type="InterPro" id="IPR013328">
    <property type="entry name" value="6PGD_dom2"/>
</dbReference>
<evidence type="ECO:0000256" key="2">
    <source>
        <dbReference type="SAM" id="MobiDB-lite"/>
    </source>
</evidence>
<evidence type="ECO:0000313" key="5">
    <source>
        <dbReference type="Proteomes" id="UP000076532"/>
    </source>
</evidence>
<dbReference type="InterPro" id="IPR006115">
    <property type="entry name" value="6PGDH_NADP-bd"/>
</dbReference>
<name>A0A166NTY3_9AGAM</name>
<evidence type="ECO:0000259" key="3">
    <source>
        <dbReference type="Pfam" id="PF03446"/>
    </source>
</evidence>
<dbReference type="PANTHER" id="PTHR43580:SF8">
    <property type="entry name" value="6-PHOSPHOGLUCONATE DEHYDROGENASE NADP-BINDING DOMAIN-CONTAINING PROTEIN-RELATED"/>
    <property type="match status" value="1"/>
</dbReference>
<evidence type="ECO:0000313" key="4">
    <source>
        <dbReference type="EMBL" id="KZP25378.1"/>
    </source>
</evidence>
<accession>A0A166NTY3</accession>
<keyword evidence="5" id="KW-1185">Reference proteome</keyword>
<dbReference type="PANTHER" id="PTHR43580">
    <property type="entry name" value="OXIDOREDUCTASE GLYR1-RELATED"/>
    <property type="match status" value="1"/>
</dbReference>
<comment type="similarity">
    <text evidence="1">Belongs to the HIBADH-related family. NP60 subfamily.</text>
</comment>
<dbReference type="Gene3D" id="3.40.50.720">
    <property type="entry name" value="NAD(P)-binding Rossmann-like Domain"/>
    <property type="match status" value="1"/>
</dbReference>
<sequence>MPSAVAHLARGDHMPFSRPPTPHGHTIQIGIYGLGAMGYFIARNLANARAGHLAGSPPLLVFNRTASKCEKLAKELGGESKVRVAQSVADLVNECDIILTNLANDTVVKSVYEEFSKALIATPPTKNKIFVETSTIYPSLAGELDLIISKNPHSHFITSPVFGAPPAADKAELIIIMSGDYRSKKELAYILVPAVGKKVVDLGGNVEKAPTFKLIGNSMILGCMEIVAEAQTLSEKAGIGADEVHKLVQDLLPAPPMVNYGAKMIADSFDGSEGFAIDGGIKDATHIRRLTTEHNSPMPVIDAALGHLLTARAMHASQVAQGTARFETLDWSALVAGTRVAAGLNGFDSNTHSKVVKDDD</sequence>
<dbReference type="OrthoDB" id="435038at2759"/>
<dbReference type="InterPro" id="IPR051265">
    <property type="entry name" value="HIBADH-related_NP60_sf"/>
</dbReference>
<protein>
    <submittedName>
        <fullName evidence="4">NAD-P-binding protein</fullName>
    </submittedName>
</protein>
<dbReference type="EMBL" id="KV417521">
    <property type="protein sequence ID" value="KZP25378.1"/>
    <property type="molecule type" value="Genomic_DNA"/>
</dbReference>